<evidence type="ECO:0000313" key="9">
    <source>
        <dbReference type="EMBL" id="MFC5405273.1"/>
    </source>
</evidence>
<keyword evidence="7 8" id="KW-0472">Membrane</keyword>
<reference evidence="10" key="1">
    <citation type="journal article" date="2019" name="Int. J. Syst. Evol. Microbiol.">
        <title>The Global Catalogue of Microorganisms (GCM) 10K type strain sequencing project: providing services to taxonomists for standard genome sequencing and annotation.</title>
        <authorList>
            <consortium name="The Broad Institute Genomics Platform"/>
            <consortium name="The Broad Institute Genome Sequencing Center for Infectious Disease"/>
            <person name="Wu L."/>
            <person name="Ma J."/>
        </authorList>
    </citation>
    <scope>NUCLEOTIDE SEQUENCE [LARGE SCALE GENOMIC DNA]</scope>
    <source>
        <strain evidence="10">CGMCC 1.18575</strain>
    </source>
</reference>
<evidence type="ECO:0000256" key="3">
    <source>
        <dbReference type="ARBA" id="ARBA00022448"/>
    </source>
</evidence>
<evidence type="ECO:0000256" key="6">
    <source>
        <dbReference type="ARBA" id="ARBA00022989"/>
    </source>
</evidence>
<dbReference type="Proteomes" id="UP001596113">
    <property type="component" value="Unassembled WGS sequence"/>
</dbReference>
<dbReference type="InterPro" id="IPR004761">
    <property type="entry name" value="Spore_GerAB"/>
</dbReference>
<keyword evidence="6 8" id="KW-1133">Transmembrane helix</keyword>
<feature type="transmembrane region" description="Helical" evidence="8">
    <location>
        <begin position="274"/>
        <end position="295"/>
    </location>
</feature>
<feature type="transmembrane region" description="Helical" evidence="8">
    <location>
        <begin position="85"/>
        <end position="105"/>
    </location>
</feature>
<evidence type="ECO:0000256" key="8">
    <source>
        <dbReference type="SAM" id="Phobius"/>
    </source>
</evidence>
<keyword evidence="5 8" id="KW-0812">Transmembrane</keyword>
<feature type="transmembrane region" description="Helical" evidence="8">
    <location>
        <begin position="125"/>
        <end position="142"/>
    </location>
</feature>
<evidence type="ECO:0000256" key="2">
    <source>
        <dbReference type="ARBA" id="ARBA00007998"/>
    </source>
</evidence>
<proteinExistence type="inferred from homology"/>
<accession>A0ABW0HY44</accession>
<comment type="subcellular location">
    <subcellularLocation>
        <location evidence="1">Membrane</location>
        <topology evidence="1">Multi-pass membrane protein</topology>
    </subcellularLocation>
</comment>
<feature type="transmembrane region" description="Helical" evidence="8">
    <location>
        <begin position="221"/>
        <end position="246"/>
    </location>
</feature>
<organism evidence="9 10">
    <name type="scientific">Cohnella soli</name>
    <dbReference type="NCBI Taxonomy" id="425005"/>
    <lineage>
        <taxon>Bacteria</taxon>
        <taxon>Bacillati</taxon>
        <taxon>Bacillota</taxon>
        <taxon>Bacilli</taxon>
        <taxon>Bacillales</taxon>
        <taxon>Paenibacillaceae</taxon>
        <taxon>Cohnella</taxon>
    </lineage>
</organism>
<keyword evidence="4" id="KW-0309">Germination</keyword>
<protein>
    <submittedName>
        <fullName evidence="9">Endospore germination permease</fullName>
    </submittedName>
</protein>
<evidence type="ECO:0000256" key="7">
    <source>
        <dbReference type="ARBA" id="ARBA00023136"/>
    </source>
</evidence>
<evidence type="ECO:0000256" key="1">
    <source>
        <dbReference type="ARBA" id="ARBA00004141"/>
    </source>
</evidence>
<feature type="transmembrane region" description="Helical" evidence="8">
    <location>
        <begin position="149"/>
        <end position="167"/>
    </location>
</feature>
<dbReference type="PANTHER" id="PTHR34975:SF2">
    <property type="entry name" value="SPORE GERMINATION PROTEIN A2"/>
    <property type="match status" value="1"/>
</dbReference>
<keyword evidence="10" id="KW-1185">Reference proteome</keyword>
<feature type="transmembrane region" description="Helical" evidence="8">
    <location>
        <begin position="187"/>
        <end position="209"/>
    </location>
</feature>
<feature type="transmembrane region" description="Helical" evidence="8">
    <location>
        <begin position="315"/>
        <end position="335"/>
    </location>
</feature>
<evidence type="ECO:0000256" key="4">
    <source>
        <dbReference type="ARBA" id="ARBA00022544"/>
    </source>
</evidence>
<dbReference type="Pfam" id="PF03845">
    <property type="entry name" value="Spore_permease"/>
    <property type="match status" value="1"/>
</dbReference>
<evidence type="ECO:0000313" key="10">
    <source>
        <dbReference type="Proteomes" id="UP001596113"/>
    </source>
</evidence>
<comment type="caution">
    <text evidence="9">The sequence shown here is derived from an EMBL/GenBank/DDBJ whole genome shotgun (WGS) entry which is preliminary data.</text>
</comment>
<gene>
    <name evidence="9" type="ORF">ACFPOF_21235</name>
</gene>
<dbReference type="PANTHER" id="PTHR34975">
    <property type="entry name" value="SPORE GERMINATION PROTEIN A2"/>
    <property type="match status" value="1"/>
</dbReference>
<feature type="transmembrane region" description="Helical" evidence="8">
    <location>
        <begin position="341"/>
        <end position="361"/>
    </location>
</feature>
<comment type="similarity">
    <text evidence="2">Belongs to the amino acid-polyamine-organocation (APC) superfamily. Spore germination protein (SGP) (TC 2.A.3.9) family.</text>
</comment>
<name>A0ABW0HY44_9BACL</name>
<feature type="transmembrane region" description="Helical" evidence="8">
    <location>
        <begin position="44"/>
        <end position="65"/>
    </location>
</feature>
<dbReference type="EMBL" id="JBHSMI010000029">
    <property type="protein sequence ID" value="MFC5405273.1"/>
    <property type="molecule type" value="Genomic_DNA"/>
</dbReference>
<dbReference type="RefSeq" id="WP_378136372.1">
    <property type="nucleotide sequence ID" value="NZ_JBHSMI010000029.1"/>
</dbReference>
<keyword evidence="3" id="KW-0813">Transport</keyword>
<feature type="transmembrane region" description="Helical" evidence="8">
    <location>
        <begin position="12"/>
        <end position="32"/>
    </location>
</feature>
<sequence length="372" mass="40898">MKQSFSSDGKISTSQFTCLVSIYMVGSAILMMPSILASGAKQDAWIAALLGIGCTLLWLPCYVKLGTAFPHLTVIGIIENLLGRWLGLIVSMLFIGFPLMIASLTLRNIGDFLATQVLDETPMEAIHFLFLTIVIMGVYAGVETIARSAEVFFPWIVALFVIMLALLSPTFHMDNLRPVLGDGFAPIVRAAIPFLGFPLAEPFVLLMLFPSVNRGERAGKALVAGIMFGGGCLFIMTLAAILTLGADKTATLQFSSYFLAQTISIGSFLERIEIIMAIIWFITIYYRLTILFYAITKGFSQMLKFDEHRFLAMPIGLIVFALSILLIPNTTALLAFNTLAWPYYAMTMGIALPLFLLVIGWRKIGHAGQRNH</sequence>
<evidence type="ECO:0000256" key="5">
    <source>
        <dbReference type="ARBA" id="ARBA00022692"/>
    </source>
</evidence>
<dbReference type="NCBIfam" id="TIGR00912">
    <property type="entry name" value="2A0309"/>
    <property type="match status" value="1"/>
</dbReference>
<dbReference type="Gene3D" id="1.20.1740.10">
    <property type="entry name" value="Amino acid/polyamine transporter I"/>
    <property type="match status" value="1"/>
</dbReference>